<keyword evidence="4" id="KW-0131">Cell cycle</keyword>
<dbReference type="GO" id="GO:0005634">
    <property type="term" value="C:nucleus"/>
    <property type="evidence" value="ECO:0007669"/>
    <property type="project" value="UniProtKB-SubCell"/>
</dbReference>
<feature type="compositionally biased region" description="Low complexity" evidence="6">
    <location>
        <begin position="126"/>
        <end position="139"/>
    </location>
</feature>
<name>A0AAD5NH71_ACENE</name>
<evidence type="ECO:0000259" key="7">
    <source>
        <dbReference type="Pfam" id="PF25220"/>
    </source>
</evidence>
<keyword evidence="9" id="KW-1185">Reference proteome</keyword>
<evidence type="ECO:0000256" key="1">
    <source>
        <dbReference type="ARBA" id="ARBA00022618"/>
    </source>
</evidence>
<dbReference type="Proteomes" id="UP001064489">
    <property type="component" value="Chromosome 12"/>
</dbReference>
<evidence type="ECO:0000256" key="2">
    <source>
        <dbReference type="ARBA" id="ARBA00022776"/>
    </source>
</evidence>
<keyword evidence="2" id="KW-0498">Mitosis</keyword>
<evidence type="ECO:0000256" key="6">
    <source>
        <dbReference type="SAM" id="MobiDB-lite"/>
    </source>
</evidence>
<dbReference type="Pfam" id="PF25220">
    <property type="entry name" value="Sororin_C"/>
    <property type="match status" value="1"/>
</dbReference>
<dbReference type="InterPro" id="IPR057337">
    <property type="entry name" value="Sororin_C"/>
</dbReference>
<proteinExistence type="inferred from homology"/>
<dbReference type="PANTHER" id="PTHR35740:SF1">
    <property type="entry name" value="OS12G0111700 PROTEIN"/>
    <property type="match status" value="1"/>
</dbReference>
<keyword evidence="1" id="KW-0132">Cell division</keyword>
<sequence>MEARRKRKALSDCTNTIVNTTNTSSIKKPSIKPSLASAFKKILANDSGKTVINSSNINSKPGSTAATTNENGSESATRANPSSSVVIAPTPRISSLVSGDRGKTVIKSSSKPGSTSTTTNENDSGSAAANPSSSAVVASTPRKSPLVSGTNEHEIVEPCSVYSRRRTSDRRKSKGKEVVSSPAISNIATRDNKKEDKVTGPPKSSAVRQKKKKEDDPVYVIPRDFIEKQRAYFAEVDSFELSEEEVDAFELSEEEVDAFDRLE</sequence>
<comment type="caution">
    <text evidence="8">The sequence shown here is derived from an EMBL/GenBank/DDBJ whole genome shotgun (WGS) entry which is preliminary data.</text>
</comment>
<feature type="region of interest" description="Disordered" evidence="6">
    <location>
        <begin position="50"/>
        <end position="215"/>
    </location>
</feature>
<dbReference type="AlphaFoldDB" id="A0AAD5NH71"/>
<dbReference type="GO" id="GO:0051301">
    <property type="term" value="P:cell division"/>
    <property type="evidence" value="ECO:0007669"/>
    <property type="project" value="UniProtKB-KW"/>
</dbReference>
<keyword evidence="3" id="KW-0539">Nucleus</keyword>
<feature type="compositionally biased region" description="Basic residues" evidence="6">
    <location>
        <begin position="163"/>
        <end position="174"/>
    </location>
</feature>
<dbReference type="PANTHER" id="PTHR35740">
    <property type="entry name" value="OS12G0111700 PROTEIN"/>
    <property type="match status" value="1"/>
</dbReference>
<feature type="domain" description="Sororin C-terminal region" evidence="7">
    <location>
        <begin position="222"/>
        <end position="244"/>
    </location>
</feature>
<gene>
    <name evidence="8" type="ORF">LWI28_020831</name>
</gene>
<organism evidence="8 9">
    <name type="scientific">Acer negundo</name>
    <name type="common">Box elder</name>
    <dbReference type="NCBI Taxonomy" id="4023"/>
    <lineage>
        <taxon>Eukaryota</taxon>
        <taxon>Viridiplantae</taxon>
        <taxon>Streptophyta</taxon>
        <taxon>Embryophyta</taxon>
        <taxon>Tracheophyta</taxon>
        <taxon>Spermatophyta</taxon>
        <taxon>Magnoliopsida</taxon>
        <taxon>eudicotyledons</taxon>
        <taxon>Gunneridae</taxon>
        <taxon>Pentapetalae</taxon>
        <taxon>rosids</taxon>
        <taxon>malvids</taxon>
        <taxon>Sapindales</taxon>
        <taxon>Sapindaceae</taxon>
        <taxon>Hippocastanoideae</taxon>
        <taxon>Acereae</taxon>
        <taxon>Acer</taxon>
    </lineage>
</organism>
<accession>A0AAD5NH71</accession>
<evidence type="ECO:0000256" key="4">
    <source>
        <dbReference type="ARBA" id="ARBA00023306"/>
    </source>
</evidence>
<reference evidence="8" key="1">
    <citation type="journal article" date="2022" name="Plant J.">
        <title>Strategies of tolerance reflected in two North American maple genomes.</title>
        <authorList>
            <person name="McEvoy S.L."/>
            <person name="Sezen U.U."/>
            <person name="Trouern-Trend A."/>
            <person name="McMahon S.M."/>
            <person name="Schaberg P.G."/>
            <person name="Yang J."/>
            <person name="Wegrzyn J.L."/>
            <person name="Swenson N.G."/>
        </authorList>
    </citation>
    <scope>NUCLEOTIDE SEQUENCE</scope>
    <source>
        <strain evidence="8">91603</strain>
    </source>
</reference>
<evidence type="ECO:0000313" key="8">
    <source>
        <dbReference type="EMBL" id="KAI9157336.1"/>
    </source>
</evidence>
<evidence type="ECO:0000256" key="5">
    <source>
        <dbReference type="ARBA" id="ARBA00093465"/>
    </source>
</evidence>
<evidence type="ECO:0000313" key="9">
    <source>
        <dbReference type="Proteomes" id="UP001064489"/>
    </source>
</evidence>
<feature type="compositionally biased region" description="Polar residues" evidence="6">
    <location>
        <begin position="50"/>
        <end position="85"/>
    </location>
</feature>
<comment type="similarity">
    <text evidence="5">Belongs to the sororin family.</text>
</comment>
<evidence type="ECO:0000256" key="3">
    <source>
        <dbReference type="ARBA" id="ARBA00023242"/>
    </source>
</evidence>
<feature type="compositionally biased region" description="Low complexity" evidence="6">
    <location>
        <begin position="107"/>
        <end position="119"/>
    </location>
</feature>
<reference evidence="8" key="2">
    <citation type="submission" date="2023-02" db="EMBL/GenBank/DDBJ databases">
        <authorList>
            <person name="Swenson N.G."/>
            <person name="Wegrzyn J.L."/>
            <person name="Mcevoy S.L."/>
        </authorList>
    </citation>
    <scope>NUCLEOTIDE SEQUENCE</scope>
    <source>
        <strain evidence="8">91603</strain>
        <tissue evidence="8">Leaf</tissue>
    </source>
</reference>
<dbReference type="EMBL" id="JAJSOW010000107">
    <property type="protein sequence ID" value="KAI9157336.1"/>
    <property type="molecule type" value="Genomic_DNA"/>
</dbReference>
<protein>
    <recommendedName>
        <fullName evidence="7">Sororin C-terminal region domain-containing protein</fullName>
    </recommendedName>
</protein>